<feature type="compositionally biased region" description="Basic and acidic residues" evidence="10">
    <location>
        <begin position="91"/>
        <end position="110"/>
    </location>
</feature>
<sequence>MFDVSFWELLIIGAIALVVVGPERLPRLVRTVGLWAGRARASFQSIRDEVEREVNAEGLRETQKALKRQARETEKTVSDAVETPASTVKSAAKEATDADRPRTGTDGEQS</sequence>
<evidence type="ECO:0000256" key="4">
    <source>
        <dbReference type="ARBA" id="ARBA00022692"/>
    </source>
</evidence>
<evidence type="ECO:0000256" key="8">
    <source>
        <dbReference type="ARBA" id="ARBA00023136"/>
    </source>
</evidence>
<dbReference type="RefSeq" id="WP_367959075.1">
    <property type="nucleotide sequence ID" value="NZ_JBAKFH010000001.1"/>
</dbReference>
<dbReference type="InterPro" id="IPR018448">
    <property type="entry name" value="TatB"/>
</dbReference>
<keyword evidence="2 9" id="KW-0813">Transport</keyword>
<keyword evidence="3 9" id="KW-1003">Cell membrane</keyword>
<feature type="compositionally biased region" description="Basic and acidic residues" evidence="10">
    <location>
        <begin position="61"/>
        <end position="77"/>
    </location>
</feature>
<comment type="caution">
    <text evidence="12">The sequence shown here is derived from an EMBL/GenBank/DDBJ whole genome shotgun (WGS) entry which is preliminary data.</text>
</comment>
<reference evidence="12 13" key="1">
    <citation type="submission" date="2024-02" db="EMBL/GenBank/DDBJ databases">
        <title>New especies of Spiribacter isolated from saline water.</title>
        <authorList>
            <person name="Leon M.J."/>
            <person name="De La Haba R."/>
            <person name="Sanchez-Porro C."/>
            <person name="Ventosa A."/>
        </authorList>
    </citation>
    <scope>NUCLEOTIDE SEQUENCE [LARGE SCALE GENOMIC DNA]</scope>
    <source>
        <strain evidence="13">ag22IC6-390</strain>
    </source>
</reference>
<evidence type="ECO:0000256" key="1">
    <source>
        <dbReference type="ARBA" id="ARBA00004167"/>
    </source>
</evidence>
<dbReference type="HAMAP" id="MF_00237">
    <property type="entry name" value="TatB"/>
    <property type="match status" value="1"/>
</dbReference>
<dbReference type="EMBL" id="JBAKFM010000003">
    <property type="protein sequence ID" value="MEX0469592.1"/>
    <property type="molecule type" value="Genomic_DNA"/>
</dbReference>
<proteinExistence type="inferred from homology"/>
<evidence type="ECO:0000256" key="11">
    <source>
        <dbReference type="SAM" id="Phobius"/>
    </source>
</evidence>
<comment type="similarity">
    <text evidence="9">Belongs to the TatB family.</text>
</comment>
<dbReference type="NCBIfam" id="TIGR01410">
    <property type="entry name" value="tatB"/>
    <property type="match status" value="1"/>
</dbReference>
<keyword evidence="13" id="KW-1185">Reference proteome</keyword>
<comment type="subunit">
    <text evidence="9">The Tat system comprises two distinct complexes: a TatABC complex, containing multiple copies of TatA, TatB and TatC subunits, and a separate TatA complex, containing only TatA subunits. Substrates initially bind to the TatABC complex, which probably triggers association of the separate TatA complex to form the active translocon.</text>
</comment>
<evidence type="ECO:0000256" key="3">
    <source>
        <dbReference type="ARBA" id="ARBA00022475"/>
    </source>
</evidence>
<dbReference type="Gene3D" id="1.20.5.3310">
    <property type="match status" value="1"/>
</dbReference>
<keyword evidence="5 9" id="KW-0653">Protein transport</keyword>
<keyword evidence="4 9" id="KW-0812">Transmembrane</keyword>
<keyword evidence="8 9" id="KW-0472">Membrane</keyword>
<keyword evidence="7 9" id="KW-0811">Translocation</keyword>
<dbReference type="Proteomes" id="UP001556709">
    <property type="component" value="Unassembled WGS sequence"/>
</dbReference>
<comment type="subcellular location">
    <subcellularLocation>
        <location evidence="9">Cell membrane</location>
        <topology evidence="9">Single-pass membrane protein</topology>
    </subcellularLocation>
    <subcellularLocation>
        <location evidence="1">Membrane</location>
        <topology evidence="1">Single-pass membrane protein</topology>
    </subcellularLocation>
</comment>
<evidence type="ECO:0000256" key="7">
    <source>
        <dbReference type="ARBA" id="ARBA00023010"/>
    </source>
</evidence>
<evidence type="ECO:0000256" key="6">
    <source>
        <dbReference type="ARBA" id="ARBA00022989"/>
    </source>
</evidence>
<evidence type="ECO:0000256" key="2">
    <source>
        <dbReference type="ARBA" id="ARBA00022448"/>
    </source>
</evidence>
<dbReference type="PANTHER" id="PTHR33162">
    <property type="entry name" value="SEC-INDEPENDENT PROTEIN TRANSLOCASE PROTEIN TATA, CHLOROPLASTIC"/>
    <property type="match status" value="1"/>
</dbReference>
<feature type="region of interest" description="Disordered" evidence="10">
    <location>
        <begin position="61"/>
        <end position="110"/>
    </location>
</feature>
<evidence type="ECO:0000256" key="5">
    <source>
        <dbReference type="ARBA" id="ARBA00022927"/>
    </source>
</evidence>
<comment type="function">
    <text evidence="9">Part of the twin-arginine translocation (Tat) system that transports large folded proteins containing a characteristic twin-arginine motif in their signal peptide across membranes. Together with TatC, TatB is part of a receptor directly interacting with Tat signal peptides. TatB may form an oligomeric binding site that transiently accommodates folded Tat precursor proteins before their translocation.</text>
</comment>
<evidence type="ECO:0000313" key="12">
    <source>
        <dbReference type="EMBL" id="MEX0469592.1"/>
    </source>
</evidence>
<dbReference type="PANTHER" id="PTHR33162:SF1">
    <property type="entry name" value="SEC-INDEPENDENT PROTEIN TRANSLOCASE PROTEIN TATA, CHLOROPLASTIC"/>
    <property type="match status" value="1"/>
</dbReference>
<gene>
    <name evidence="9 12" type="primary">tatB</name>
    <name evidence="12" type="ORF">V6X73_07620</name>
</gene>
<protein>
    <recommendedName>
        <fullName evidence="9">Sec-independent protein translocase protein TatB</fullName>
    </recommendedName>
</protein>
<evidence type="ECO:0000256" key="9">
    <source>
        <dbReference type="HAMAP-Rule" id="MF_00237"/>
    </source>
</evidence>
<accession>A0ABV3TD93</accession>
<evidence type="ECO:0000313" key="13">
    <source>
        <dbReference type="Proteomes" id="UP001556709"/>
    </source>
</evidence>
<dbReference type="PRINTS" id="PR01506">
    <property type="entry name" value="TATBPROTEIN"/>
</dbReference>
<dbReference type="InterPro" id="IPR003369">
    <property type="entry name" value="TatA/B/E"/>
</dbReference>
<keyword evidence="6 9" id="KW-1133">Transmembrane helix</keyword>
<organism evidence="12 13">
    <name type="scientific">Spiribacter pallidus</name>
    <dbReference type="NCBI Taxonomy" id="1987936"/>
    <lineage>
        <taxon>Bacteria</taxon>
        <taxon>Pseudomonadati</taxon>
        <taxon>Pseudomonadota</taxon>
        <taxon>Gammaproteobacteria</taxon>
        <taxon>Chromatiales</taxon>
        <taxon>Ectothiorhodospiraceae</taxon>
        <taxon>Spiribacter</taxon>
    </lineage>
</organism>
<evidence type="ECO:0000256" key="10">
    <source>
        <dbReference type="SAM" id="MobiDB-lite"/>
    </source>
</evidence>
<feature type="transmembrane region" description="Helical" evidence="11">
    <location>
        <begin position="6"/>
        <end position="22"/>
    </location>
</feature>
<name>A0ABV3TD93_9GAMM</name>
<dbReference type="Pfam" id="PF02416">
    <property type="entry name" value="TatA_B_E"/>
    <property type="match status" value="1"/>
</dbReference>